<comment type="caution">
    <text evidence="2">The sequence shown here is derived from an EMBL/GenBank/DDBJ whole genome shotgun (WGS) entry which is preliminary data.</text>
</comment>
<protein>
    <submittedName>
        <fullName evidence="2">Uncharacterized protein</fullName>
    </submittedName>
</protein>
<feature type="compositionally biased region" description="Basic and acidic residues" evidence="1">
    <location>
        <begin position="44"/>
        <end position="54"/>
    </location>
</feature>
<reference evidence="3" key="1">
    <citation type="journal article" date="2019" name="bioRxiv">
        <title>Bacterially produced spermidine induces plant systemic susceptibility to pathogens.</title>
        <authorList>
            <person name="Melnyk R.A."/>
            <person name="Beskrovnaya P.A."/>
            <person name="Liu Z."/>
            <person name="Song Y."/>
            <person name="Haney C.H."/>
        </authorList>
    </citation>
    <scope>NUCLEOTIDE SEQUENCE [LARGE SCALE GENOMIC DNA]</scope>
    <source>
        <strain evidence="3">Dha-51</strain>
    </source>
</reference>
<feature type="compositionally biased region" description="Polar residues" evidence="1">
    <location>
        <begin position="1"/>
        <end position="20"/>
    </location>
</feature>
<evidence type="ECO:0000313" key="3">
    <source>
        <dbReference type="Proteomes" id="UP000295254"/>
    </source>
</evidence>
<gene>
    <name evidence="2" type="ORF">EIY72_19710</name>
</gene>
<accession>A0A1H2MP15</accession>
<dbReference type="AlphaFoldDB" id="A0A1H2MP15"/>
<organism evidence="2 3">
    <name type="scientific">Pseudomonas vancouverensis</name>
    <dbReference type="NCBI Taxonomy" id="95300"/>
    <lineage>
        <taxon>Bacteria</taxon>
        <taxon>Pseudomonadati</taxon>
        <taxon>Pseudomonadota</taxon>
        <taxon>Gammaproteobacteria</taxon>
        <taxon>Pseudomonadales</taxon>
        <taxon>Pseudomonadaceae</taxon>
        <taxon>Pseudomonas</taxon>
    </lineage>
</organism>
<feature type="region of interest" description="Disordered" evidence="1">
    <location>
        <begin position="1"/>
        <end position="63"/>
    </location>
</feature>
<dbReference type="RefSeq" id="WP_093217622.1">
    <property type="nucleotide sequence ID" value="NZ_LT629803.1"/>
</dbReference>
<evidence type="ECO:0000313" key="2">
    <source>
        <dbReference type="EMBL" id="TDB59273.1"/>
    </source>
</evidence>
<dbReference type="STRING" id="95300.SAMN05216558_1058"/>
<proteinExistence type="predicted"/>
<dbReference type="Proteomes" id="UP000295254">
    <property type="component" value="Unassembled WGS sequence"/>
</dbReference>
<evidence type="ECO:0000256" key="1">
    <source>
        <dbReference type="SAM" id="MobiDB-lite"/>
    </source>
</evidence>
<keyword evidence="3" id="KW-1185">Reference proteome</keyword>
<dbReference type="EMBL" id="RRZK01000028">
    <property type="protein sequence ID" value="TDB59273.1"/>
    <property type="molecule type" value="Genomic_DNA"/>
</dbReference>
<sequence>MTEQTPKPETTNPGQLNPQDTQDEVVTPAQPPIRKTRSVFADNAADRNRPRDPLDSLGGGNIP</sequence>
<name>A0A1H2MP15_PSEVA</name>